<evidence type="ECO:0000256" key="5">
    <source>
        <dbReference type="SAM" id="Phobius"/>
    </source>
</evidence>
<dbReference type="EMBL" id="JAIWYP010000012">
    <property type="protein sequence ID" value="KAH3730147.1"/>
    <property type="molecule type" value="Genomic_DNA"/>
</dbReference>
<gene>
    <name evidence="7" type="ORF">DPMN_056128</name>
</gene>
<dbReference type="PANTHER" id="PTHR45080:SF8">
    <property type="entry name" value="IG-LIKE DOMAIN-CONTAINING PROTEIN"/>
    <property type="match status" value="1"/>
</dbReference>
<evidence type="ECO:0000259" key="6">
    <source>
        <dbReference type="PROSITE" id="PS50835"/>
    </source>
</evidence>
<dbReference type="SUPFAM" id="SSF48726">
    <property type="entry name" value="Immunoglobulin"/>
    <property type="match status" value="2"/>
</dbReference>
<reference evidence="7" key="2">
    <citation type="submission" date="2020-11" db="EMBL/GenBank/DDBJ databases">
        <authorList>
            <person name="McCartney M.A."/>
            <person name="Auch B."/>
            <person name="Kono T."/>
            <person name="Mallez S."/>
            <person name="Becker A."/>
            <person name="Gohl D.M."/>
            <person name="Silverstein K.A.T."/>
            <person name="Koren S."/>
            <person name="Bechman K.B."/>
            <person name="Herman A."/>
            <person name="Abrahante J.E."/>
            <person name="Garbe J."/>
        </authorList>
    </citation>
    <scope>NUCLEOTIDE SEQUENCE</scope>
    <source>
        <strain evidence="7">Duluth1</strain>
        <tissue evidence="7">Whole animal</tissue>
    </source>
</reference>
<evidence type="ECO:0000256" key="3">
    <source>
        <dbReference type="ARBA" id="ARBA00023319"/>
    </source>
</evidence>
<sequence length="306" mass="34012">ITTSSSVKPDDPSVTITTKTLKKNVTVDADEGTFECSLNNPTSRSPIDVVIVQIKQKDAIFNASLPAHLTCYLDGWKYGMELSWARVMDKGPDQALVAGNKYQIIPENGTLVINTPTRDDLGEYKCMVTFYPSSTTDKHVITPKPVALRGGPVIVSSDNSKNMVEGDKLELKCKATGFPKPTMKWYKDGKELNTTVRLHFSEYEEITTGKLIIFDLTYDDAGLYSCVAENNIEPNNASKVMELRVKDKLAALWPFLGIVAEVVVLCVIILLYEKRRSKKLAEEDEAVDGTDETTPGDSKEVRHRRT</sequence>
<dbReference type="Pfam" id="PF13927">
    <property type="entry name" value="Ig_3"/>
    <property type="match status" value="1"/>
</dbReference>
<dbReference type="SMART" id="SM00409">
    <property type="entry name" value="IG"/>
    <property type="match status" value="2"/>
</dbReference>
<feature type="domain" description="Ig-like" evidence="6">
    <location>
        <begin position="46"/>
        <end position="142"/>
    </location>
</feature>
<evidence type="ECO:0000256" key="4">
    <source>
        <dbReference type="SAM" id="MobiDB-lite"/>
    </source>
</evidence>
<comment type="caution">
    <text evidence="7">The sequence shown here is derived from an EMBL/GenBank/DDBJ whole genome shotgun (WGS) entry which is preliminary data.</text>
</comment>
<evidence type="ECO:0000313" key="8">
    <source>
        <dbReference type="Proteomes" id="UP000828390"/>
    </source>
</evidence>
<keyword evidence="8" id="KW-1185">Reference proteome</keyword>
<dbReference type="Gene3D" id="2.60.40.10">
    <property type="entry name" value="Immunoglobulins"/>
    <property type="match status" value="2"/>
</dbReference>
<evidence type="ECO:0000313" key="7">
    <source>
        <dbReference type="EMBL" id="KAH3730147.1"/>
    </source>
</evidence>
<keyword evidence="5" id="KW-0812">Transmembrane</keyword>
<dbReference type="InterPro" id="IPR003599">
    <property type="entry name" value="Ig_sub"/>
</dbReference>
<dbReference type="PROSITE" id="PS50835">
    <property type="entry name" value="IG_LIKE"/>
    <property type="match status" value="2"/>
</dbReference>
<dbReference type="InterPro" id="IPR007110">
    <property type="entry name" value="Ig-like_dom"/>
</dbReference>
<proteinExistence type="predicted"/>
<dbReference type="InterPro" id="IPR036179">
    <property type="entry name" value="Ig-like_dom_sf"/>
</dbReference>
<protein>
    <recommendedName>
        <fullName evidence="6">Ig-like domain-containing protein</fullName>
    </recommendedName>
</protein>
<keyword evidence="2" id="KW-1015">Disulfide bond</keyword>
<organism evidence="7 8">
    <name type="scientific">Dreissena polymorpha</name>
    <name type="common">Zebra mussel</name>
    <name type="synonym">Mytilus polymorpha</name>
    <dbReference type="NCBI Taxonomy" id="45954"/>
    <lineage>
        <taxon>Eukaryota</taxon>
        <taxon>Metazoa</taxon>
        <taxon>Spiralia</taxon>
        <taxon>Lophotrochozoa</taxon>
        <taxon>Mollusca</taxon>
        <taxon>Bivalvia</taxon>
        <taxon>Autobranchia</taxon>
        <taxon>Heteroconchia</taxon>
        <taxon>Euheterodonta</taxon>
        <taxon>Imparidentia</taxon>
        <taxon>Neoheterodontei</taxon>
        <taxon>Myida</taxon>
        <taxon>Dreissenoidea</taxon>
        <taxon>Dreissenidae</taxon>
        <taxon>Dreissena</taxon>
    </lineage>
</organism>
<accession>A0A9D4CT25</accession>
<dbReference type="SMART" id="SM00408">
    <property type="entry name" value="IGc2"/>
    <property type="match status" value="1"/>
</dbReference>
<dbReference type="FunFam" id="2.60.40.10:FF:000032">
    <property type="entry name" value="palladin isoform X1"/>
    <property type="match status" value="1"/>
</dbReference>
<feature type="region of interest" description="Disordered" evidence="4">
    <location>
        <begin position="280"/>
        <end position="306"/>
    </location>
</feature>
<dbReference type="InterPro" id="IPR003598">
    <property type="entry name" value="Ig_sub2"/>
</dbReference>
<keyword evidence="5" id="KW-0472">Membrane</keyword>
<feature type="compositionally biased region" description="Acidic residues" evidence="4">
    <location>
        <begin position="282"/>
        <end position="291"/>
    </location>
</feature>
<keyword evidence="1" id="KW-0732">Signal</keyword>
<dbReference type="PANTHER" id="PTHR45080">
    <property type="entry name" value="CONTACTIN 5"/>
    <property type="match status" value="1"/>
</dbReference>
<evidence type="ECO:0000256" key="2">
    <source>
        <dbReference type="ARBA" id="ARBA00023157"/>
    </source>
</evidence>
<dbReference type="InterPro" id="IPR013783">
    <property type="entry name" value="Ig-like_fold"/>
</dbReference>
<dbReference type="Proteomes" id="UP000828390">
    <property type="component" value="Unassembled WGS sequence"/>
</dbReference>
<keyword evidence="5" id="KW-1133">Transmembrane helix</keyword>
<dbReference type="AlphaFoldDB" id="A0A9D4CT25"/>
<feature type="non-terminal residue" evidence="7">
    <location>
        <position position="306"/>
    </location>
</feature>
<evidence type="ECO:0000256" key="1">
    <source>
        <dbReference type="ARBA" id="ARBA00022729"/>
    </source>
</evidence>
<dbReference type="GO" id="GO:0005886">
    <property type="term" value="C:plasma membrane"/>
    <property type="evidence" value="ECO:0007669"/>
    <property type="project" value="TreeGrafter"/>
</dbReference>
<name>A0A9D4CT25_DREPO</name>
<dbReference type="InterPro" id="IPR050958">
    <property type="entry name" value="Cell_Adh-Cytoskel_Orgn"/>
</dbReference>
<keyword evidence="3" id="KW-0393">Immunoglobulin domain</keyword>
<reference evidence="7" key="1">
    <citation type="journal article" date="2019" name="bioRxiv">
        <title>The Genome of the Zebra Mussel, Dreissena polymorpha: A Resource for Invasive Species Research.</title>
        <authorList>
            <person name="McCartney M.A."/>
            <person name="Auch B."/>
            <person name="Kono T."/>
            <person name="Mallez S."/>
            <person name="Zhang Y."/>
            <person name="Obille A."/>
            <person name="Becker A."/>
            <person name="Abrahante J.E."/>
            <person name="Garbe J."/>
            <person name="Badalamenti J.P."/>
            <person name="Herman A."/>
            <person name="Mangelson H."/>
            <person name="Liachko I."/>
            <person name="Sullivan S."/>
            <person name="Sone E.D."/>
            <person name="Koren S."/>
            <person name="Silverstein K.A.T."/>
            <person name="Beckman K.B."/>
            <person name="Gohl D.M."/>
        </authorList>
    </citation>
    <scope>NUCLEOTIDE SEQUENCE</scope>
    <source>
        <strain evidence="7">Duluth1</strain>
        <tissue evidence="7">Whole animal</tissue>
    </source>
</reference>
<dbReference type="GO" id="GO:0007156">
    <property type="term" value="P:homophilic cell adhesion via plasma membrane adhesion molecules"/>
    <property type="evidence" value="ECO:0007669"/>
    <property type="project" value="TreeGrafter"/>
</dbReference>
<feature type="domain" description="Ig-like" evidence="6">
    <location>
        <begin position="152"/>
        <end position="242"/>
    </location>
</feature>
<feature type="transmembrane region" description="Helical" evidence="5">
    <location>
        <begin position="251"/>
        <end position="272"/>
    </location>
</feature>
<dbReference type="CDD" id="cd00096">
    <property type="entry name" value="Ig"/>
    <property type="match status" value="1"/>
</dbReference>